<keyword evidence="6" id="KW-1185">Reference proteome</keyword>
<evidence type="ECO:0000256" key="2">
    <source>
        <dbReference type="ARBA" id="ARBA00022801"/>
    </source>
</evidence>
<comment type="cofactor">
    <cofactor evidence="1">
        <name>Mg(2+)</name>
        <dbReference type="ChEBI" id="CHEBI:18420"/>
    </cofactor>
</comment>
<evidence type="ECO:0000313" key="5">
    <source>
        <dbReference type="EMBL" id="GIN59386.1"/>
    </source>
</evidence>
<dbReference type="SUPFAM" id="SSF55811">
    <property type="entry name" value="Nudix"/>
    <property type="match status" value="1"/>
</dbReference>
<evidence type="ECO:0000313" key="6">
    <source>
        <dbReference type="Proteomes" id="UP000679950"/>
    </source>
</evidence>
<dbReference type="PROSITE" id="PS51462">
    <property type="entry name" value="NUDIX"/>
    <property type="match status" value="1"/>
</dbReference>
<evidence type="ECO:0000256" key="3">
    <source>
        <dbReference type="RuleBase" id="RU003476"/>
    </source>
</evidence>
<dbReference type="PRINTS" id="PR00502">
    <property type="entry name" value="NUDIXFAMILY"/>
</dbReference>
<dbReference type="Gene3D" id="3.90.79.10">
    <property type="entry name" value="Nucleoside Triphosphate Pyrophosphohydrolase"/>
    <property type="match status" value="1"/>
</dbReference>
<dbReference type="InterPro" id="IPR015797">
    <property type="entry name" value="NUDIX_hydrolase-like_dom_sf"/>
</dbReference>
<dbReference type="PANTHER" id="PTHR43046:SF2">
    <property type="entry name" value="8-OXO-DGTP DIPHOSPHATASE-RELATED"/>
    <property type="match status" value="1"/>
</dbReference>
<evidence type="ECO:0000256" key="1">
    <source>
        <dbReference type="ARBA" id="ARBA00001946"/>
    </source>
</evidence>
<evidence type="ECO:0000259" key="4">
    <source>
        <dbReference type="PROSITE" id="PS51462"/>
    </source>
</evidence>
<gene>
    <name evidence="5" type="primary">nudG</name>
    <name evidence="5" type="ORF">J8TS2_37050</name>
</gene>
<organism evidence="5 6">
    <name type="scientific">Lederbergia ruris</name>
    <dbReference type="NCBI Taxonomy" id="217495"/>
    <lineage>
        <taxon>Bacteria</taxon>
        <taxon>Bacillati</taxon>
        <taxon>Bacillota</taxon>
        <taxon>Bacilli</taxon>
        <taxon>Bacillales</taxon>
        <taxon>Bacillaceae</taxon>
        <taxon>Lederbergia</taxon>
    </lineage>
</organism>
<name>A0ABQ4KPG2_9BACI</name>
<comment type="caution">
    <text evidence="5">The sequence shown here is derived from an EMBL/GenBank/DDBJ whole genome shotgun (WGS) entry which is preliminary data.</text>
</comment>
<protein>
    <submittedName>
        <fullName evidence="5">DNA mismatch repair protein MutT</fullName>
    </submittedName>
</protein>
<dbReference type="InterPro" id="IPR000086">
    <property type="entry name" value="NUDIX_hydrolase_dom"/>
</dbReference>
<feature type="domain" description="Nudix hydrolase" evidence="4">
    <location>
        <begin position="3"/>
        <end position="127"/>
    </location>
</feature>
<dbReference type="CDD" id="cd02883">
    <property type="entry name" value="NUDIX_Hydrolase"/>
    <property type="match status" value="1"/>
</dbReference>
<dbReference type="PROSITE" id="PS00893">
    <property type="entry name" value="NUDIX_BOX"/>
    <property type="match status" value="1"/>
</dbReference>
<dbReference type="InterPro" id="IPR020476">
    <property type="entry name" value="Nudix_hydrolase"/>
</dbReference>
<dbReference type="Pfam" id="PF00293">
    <property type="entry name" value="NUDIX"/>
    <property type="match status" value="1"/>
</dbReference>
<dbReference type="EMBL" id="BORB01000043">
    <property type="protein sequence ID" value="GIN59386.1"/>
    <property type="molecule type" value="Genomic_DNA"/>
</dbReference>
<keyword evidence="2 3" id="KW-0378">Hydrolase</keyword>
<reference evidence="5 6" key="1">
    <citation type="submission" date="2021-03" db="EMBL/GenBank/DDBJ databases">
        <title>Antimicrobial resistance genes in bacteria isolated from Japanese honey, and their potential for conferring macrolide and lincosamide resistance in the American foulbrood pathogen Paenibacillus larvae.</title>
        <authorList>
            <person name="Okamoto M."/>
            <person name="Kumagai M."/>
            <person name="Kanamori H."/>
            <person name="Takamatsu D."/>
        </authorList>
    </citation>
    <scope>NUCLEOTIDE SEQUENCE [LARGE SCALE GENOMIC DNA]</scope>
    <source>
        <strain evidence="5 6">J8TS2</strain>
    </source>
</reference>
<comment type="similarity">
    <text evidence="3">Belongs to the Nudix hydrolase family.</text>
</comment>
<accession>A0ABQ4KPG2</accession>
<sequence length="131" mass="14942">MKNWSGSAAICINDYQQVLMVRGKDSDMWAVPSGGMEEGETPEQCCIREVKEETGYTVKILQPLFIKHTDINEIQVKTHYFLVQAIGNSQGIQDPDKIIEEKAWKSLAEIQTLKHMYPEDLQTLESLLKEV</sequence>
<dbReference type="PANTHER" id="PTHR43046">
    <property type="entry name" value="GDP-MANNOSE MANNOSYL HYDROLASE"/>
    <property type="match status" value="1"/>
</dbReference>
<proteinExistence type="inferred from homology"/>
<dbReference type="InterPro" id="IPR020084">
    <property type="entry name" value="NUDIX_hydrolase_CS"/>
</dbReference>
<dbReference type="Proteomes" id="UP000679950">
    <property type="component" value="Unassembled WGS sequence"/>
</dbReference>
<dbReference type="RefSeq" id="WP_212967241.1">
    <property type="nucleotide sequence ID" value="NZ_BORB01000043.1"/>
</dbReference>